<dbReference type="Pfam" id="PF03724">
    <property type="entry name" value="META"/>
    <property type="match status" value="1"/>
</dbReference>
<dbReference type="InterPro" id="IPR038670">
    <property type="entry name" value="HslJ-like_sf"/>
</dbReference>
<gene>
    <name evidence="2" type="ORF">GCM10023226_13500</name>
</gene>
<dbReference type="InterPro" id="IPR005184">
    <property type="entry name" value="DUF306_Meta_HslJ"/>
</dbReference>
<sequence length="123" mass="13239">MAASLLACVVLGPWLWSVVRDQRTEGRWELRTGEHGVPAGLAIEIDGDQVTGEGPCNGFSASWSPDAGASQLLSTAMGCAPPVVRAEETFFQLLEAGTVEVEDNRLHLRSSGVDLVFDRVDER</sequence>
<evidence type="ECO:0000313" key="2">
    <source>
        <dbReference type="EMBL" id="GAA4677553.1"/>
    </source>
</evidence>
<feature type="domain" description="DUF306" evidence="1">
    <location>
        <begin position="25"/>
        <end position="111"/>
    </location>
</feature>
<comment type="caution">
    <text evidence="2">The sequence shown here is derived from an EMBL/GenBank/DDBJ whole genome shotgun (WGS) entry which is preliminary data.</text>
</comment>
<organism evidence="2 3">
    <name type="scientific">Nocardioides nanhaiensis</name>
    <dbReference type="NCBI Taxonomy" id="1476871"/>
    <lineage>
        <taxon>Bacteria</taxon>
        <taxon>Bacillati</taxon>
        <taxon>Actinomycetota</taxon>
        <taxon>Actinomycetes</taxon>
        <taxon>Propionibacteriales</taxon>
        <taxon>Nocardioidaceae</taxon>
        <taxon>Nocardioides</taxon>
    </lineage>
</organism>
<dbReference type="EMBL" id="BAABIM010000001">
    <property type="protein sequence ID" value="GAA4677553.1"/>
    <property type="molecule type" value="Genomic_DNA"/>
</dbReference>
<accession>A0ABP8W178</accession>
<dbReference type="Gene3D" id="2.40.128.270">
    <property type="match status" value="1"/>
</dbReference>
<reference evidence="3" key="1">
    <citation type="journal article" date="2019" name="Int. J. Syst. Evol. Microbiol.">
        <title>The Global Catalogue of Microorganisms (GCM) 10K type strain sequencing project: providing services to taxonomists for standard genome sequencing and annotation.</title>
        <authorList>
            <consortium name="The Broad Institute Genomics Platform"/>
            <consortium name="The Broad Institute Genome Sequencing Center for Infectious Disease"/>
            <person name="Wu L."/>
            <person name="Ma J."/>
        </authorList>
    </citation>
    <scope>NUCLEOTIDE SEQUENCE [LARGE SCALE GENOMIC DNA]</scope>
    <source>
        <strain evidence="3">JCM 18127</strain>
    </source>
</reference>
<evidence type="ECO:0000313" key="3">
    <source>
        <dbReference type="Proteomes" id="UP001500621"/>
    </source>
</evidence>
<name>A0ABP8W178_9ACTN</name>
<keyword evidence="3" id="KW-1185">Reference proteome</keyword>
<proteinExistence type="predicted"/>
<dbReference type="Proteomes" id="UP001500621">
    <property type="component" value="Unassembled WGS sequence"/>
</dbReference>
<protein>
    <recommendedName>
        <fullName evidence="1">DUF306 domain-containing protein</fullName>
    </recommendedName>
</protein>
<evidence type="ECO:0000259" key="1">
    <source>
        <dbReference type="Pfam" id="PF03724"/>
    </source>
</evidence>